<evidence type="ECO:0000256" key="1">
    <source>
        <dbReference type="SAM" id="MobiDB-lite"/>
    </source>
</evidence>
<name>A0A1C3NCP9_9ACTN</name>
<dbReference type="RefSeq" id="WP_091596208.1">
    <property type="nucleotide sequence ID" value="NZ_JBHRWG010000002.1"/>
</dbReference>
<dbReference type="AlphaFoldDB" id="A0A1C3NCP9"/>
<evidence type="ECO:0000313" key="2">
    <source>
        <dbReference type="EMBL" id="SBV30308.1"/>
    </source>
</evidence>
<dbReference type="PATRIC" id="fig|307121.4.peg.6009"/>
<gene>
    <name evidence="2" type="ORF">GA0070620_5903</name>
</gene>
<sequence length="127" mass="13582">MAQGEAEHGCAQGEPCRPGHHDQPAAAKHRRPVGAIPPIPLEPVGHRPVEAPGARPAEAPGPRPVEEDAPVPRQRSGEAAPPVEPEPVRAVSSCRSDLPGWAGAHRHGAVRPPQRAGRRERPPRRWC</sequence>
<organism evidence="2 3">
    <name type="scientific">Micromonospora krabiensis</name>
    <dbReference type="NCBI Taxonomy" id="307121"/>
    <lineage>
        <taxon>Bacteria</taxon>
        <taxon>Bacillati</taxon>
        <taxon>Actinomycetota</taxon>
        <taxon>Actinomycetes</taxon>
        <taxon>Micromonosporales</taxon>
        <taxon>Micromonosporaceae</taxon>
        <taxon>Micromonospora</taxon>
    </lineage>
</organism>
<evidence type="ECO:0000313" key="3">
    <source>
        <dbReference type="Proteomes" id="UP000199393"/>
    </source>
</evidence>
<feature type="compositionally biased region" description="Low complexity" evidence="1">
    <location>
        <begin position="50"/>
        <end position="60"/>
    </location>
</feature>
<reference evidence="3" key="1">
    <citation type="submission" date="2016-06" db="EMBL/GenBank/DDBJ databases">
        <authorList>
            <person name="Varghese N."/>
        </authorList>
    </citation>
    <scope>NUCLEOTIDE SEQUENCE [LARGE SCALE GENOMIC DNA]</scope>
    <source>
        <strain evidence="3">DSM 45344</strain>
    </source>
</reference>
<protein>
    <submittedName>
        <fullName evidence="2">Uncharacterized protein</fullName>
    </submittedName>
</protein>
<proteinExistence type="predicted"/>
<dbReference type="OrthoDB" id="3405751at2"/>
<keyword evidence="3" id="KW-1185">Reference proteome</keyword>
<dbReference type="Proteomes" id="UP000199393">
    <property type="component" value="Chromosome I"/>
</dbReference>
<dbReference type="EMBL" id="LT598496">
    <property type="protein sequence ID" value="SBV30308.1"/>
    <property type="molecule type" value="Genomic_DNA"/>
</dbReference>
<feature type="compositionally biased region" description="Basic residues" evidence="1">
    <location>
        <begin position="116"/>
        <end position="127"/>
    </location>
</feature>
<accession>A0A1C3NCP9</accession>
<feature type="region of interest" description="Disordered" evidence="1">
    <location>
        <begin position="1"/>
        <end position="127"/>
    </location>
</feature>